<gene>
    <name evidence="1" type="ORF">MIP_05786</name>
</gene>
<proteinExistence type="predicted"/>
<dbReference type="KEGG" id="mid:MIP_05786"/>
<reference evidence="1 2" key="2">
    <citation type="journal article" date="2012" name="Nucleic Acids Res.">
        <title>Massive gene acquisitions in Mycobacterium indicus pranii provide a perspective on mycobacterial evolution.</title>
        <authorList>
            <person name="Saini V."/>
            <person name="Raghuvanshi S."/>
            <person name="Khurana J.P."/>
            <person name="Ahmed N."/>
            <person name="Hasnain S.E."/>
            <person name="Tyagi A.K."/>
            <person name="Tyagi A.K."/>
        </authorList>
    </citation>
    <scope>NUCLEOTIDE SEQUENCE [LARGE SCALE GENOMIC DNA]</scope>
    <source>
        <strain evidence="2">DSM 45239 / MTCC 9506</strain>
    </source>
</reference>
<name>J9WF89_MYCIP</name>
<accession>J9WF89</accession>
<dbReference type="HOGENOM" id="CLU_2383031_0_0_11"/>
<dbReference type="AlphaFoldDB" id="J9WF89"/>
<protein>
    <submittedName>
        <fullName evidence="1">Uncharacterized protein</fullName>
    </submittedName>
</protein>
<dbReference type="Proteomes" id="UP000007329">
    <property type="component" value="Chromosome"/>
</dbReference>
<sequence length="94" mass="10244">MQCGGIDLQSICHECLLRLAGIALRILICCVGPRTSPLAGQGADQLLFFQSEDLHRCGFALEGVGPPIDEADRSRSRRIDARLGEQDRVARRPG</sequence>
<dbReference type="EMBL" id="CP002275">
    <property type="protein sequence ID" value="AFS15894.1"/>
    <property type="molecule type" value="Genomic_DNA"/>
</dbReference>
<organism evidence="1 2">
    <name type="scientific">Mycobacterium indicus pranii (strain DSM 45239 / MTCC 9506)</name>
    <dbReference type="NCBI Taxonomy" id="1232724"/>
    <lineage>
        <taxon>Bacteria</taxon>
        <taxon>Bacillati</taxon>
        <taxon>Actinomycetota</taxon>
        <taxon>Actinomycetes</taxon>
        <taxon>Mycobacteriales</taxon>
        <taxon>Mycobacteriaceae</taxon>
        <taxon>Mycobacterium</taxon>
        <taxon>Mycobacterium avium complex (MAC)</taxon>
    </lineage>
</organism>
<reference evidence="1 2" key="1">
    <citation type="journal article" date="2007" name="PLoS ONE">
        <title>Molecular analysis of a leprosy immunotherapeutic bacillus provides insights into Mycobacterium evolution.</title>
        <authorList>
            <person name="Ahmed N."/>
            <person name="Saini V."/>
            <person name="Raghuvanshi S."/>
            <person name="Khurana J.P."/>
            <person name="Tyagi A.K."/>
            <person name="Tyagi A.K."/>
            <person name="Hasnain S.E."/>
        </authorList>
    </citation>
    <scope>NUCLEOTIDE SEQUENCE [LARGE SCALE GENOMIC DNA]</scope>
    <source>
        <strain evidence="1">MTCC 9506</strain>
    </source>
</reference>
<evidence type="ECO:0000313" key="1">
    <source>
        <dbReference type="EMBL" id="AFS15894.1"/>
    </source>
</evidence>
<dbReference type="PATRIC" id="fig|1232724.3.peg.3932"/>
<evidence type="ECO:0000313" key="2">
    <source>
        <dbReference type="Proteomes" id="UP000007329"/>
    </source>
</evidence>